<dbReference type="PROSITE" id="PS00455">
    <property type="entry name" value="AMP_BINDING"/>
    <property type="match status" value="1"/>
</dbReference>
<reference evidence="4" key="1">
    <citation type="submission" date="2016-10" db="EMBL/GenBank/DDBJ databases">
        <authorList>
            <person name="Varghese N."/>
            <person name="Submissions S."/>
        </authorList>
    </citation>
    <scope>NUCLEOTIDE SEQUENCE [LARGE SCALE GENOMIC DNA]</scope>
    <source>
        <strain evidence="4">P18</strain>
    </source>
</reference>
<feature type="domain" description="AMP-dependent synthetase/ligase" evidence="1">
    <location>
        <begin position="38"/>
        <end position="420"/>
    </location>
</feature>
<dbReference type="OrthoDB" id="9803968at2"/>
<feature type="domain" description="AMP-binding enzyme C-terminal" evidence="2">
    <location>
        <begin position="476"/>
        <end position="556"/>
    </location>
</feature>
<dbReference type="RefSeq" id="WP_074891806.1">
    <property type="nucleotide sequence ID" value="NZ_FOXO01000043.1"/>
</dbReference>
<name>A0A1I5YAQ5_9FIRM</name>
<dbReference type="SUPFAM" id="SSF56801">
    <property type="entry name" value="Acetyl-CoA synthetase-like"/>
    <property type="match status" value="1"/>
</dbReference>
<dbReference type="InterPro" id="IPR045851">
    <property type="entry name" value="AMP-bd_C_sf"/>
</dbReference>
<dbReference type="Gene3D" id="3.40.50.12780">
    <property type="entry name" value="N-terminal domain of ligase-like"/>
    <property type="match status" value="1"/>
</dbReference>
<protein>
    <submittedName>
        <fullName evidence="3">Long-chain acyl-CoA synthetase</fullName>
    </submittedName>
</protein>
<dbReference type="AlphaFoldDB" id="A0A1I5YAQ5"/>
<dbReference type="PANTHER" id="PTHR24096">
    <property type="entry name" value="LONG-CHAIN-FATTY-ACID--COA LIGASE"/>
    <property type="match status" value="1"/>
</dbReference>
<dbReference type="InterPro" id="IPR025110">
    <property type="entry name" value="AMP-bd_C"/>
</dbReference>
<dbReference type="GO" id="GO:0042759">
    <property type="term" value="P:long-chain fatty acid biosynthetic process"/>
    <property type="evidence" value="ECO:0007669"/>
    <property type="project" value="TreeGrafter"/>
</dbReference>
<dbReference type="Pfam" id="PF00501">
    <property type="entry name" value="AMP-binding"/>
    <property type="match status" value="1"/>
</dbReference>
<evidence type="ECO:0000259" key="2">
    <source>
        <dbReference type="Pfam" id="PF13193"/>
    </source>
</evidence>
<dbReference type="Pfam" id="PF13193">
    <property type="entry name" value="AMP-binding_C"/>
    <property type="match status" value="1"/>
</dbReference>
<accession>A0A1I5YAQ5</accession>
<dbReference type="GO" id="GO:0005737">
    <property type="term" value="C:cytoplasm"/>
    <property type="evidence" value="ECO:0007669"/>
    <property type="project" value="TreeGrafter"/>
</dbReference>
<dbReference type="InterPro" id="IPR020845">
    <property type="entry name" value="AMP-binding_CS"/>
</dbReference>
<dbReference type="Proteomes" id="UP000182624">
    <property type="component" value="Unassembled WGS sequence"/>
</dbReference>
<dbReference type="PANTHER" id="PTHR24096:SF391">
    <property type="entry name" value="LONG-CHAIN-FATTY-ACID--COA LIGASE HEIMDALL-RELATED"/>
    <property type="match status" value="1"/>
</dbReference>
<evidence type="ECO:0000259" key="1">
    <source>
        <dbReference type="Pfam" id="PF00501"/>
    </source>
</evidence>
<sequence length="567" mass="62846">MELSGYPSIDKPWLKYYSSEAINSILPKCKIYDDIWNNNKNNLDDVAINYFDSHISYGEMFSNIEGAAKSFSNMGVRKGDIVAVVSVTLPEIIYTFYGLNRIGAISNMIDPRTSIEGIRNYIEEVSAKVVVVIDLAYSRVAQAVVGTTIENIIVVSPSDSLPFIKRHLYLMGNKVSIATGCFTWREFIASGKETNLTDTDYIENECCVIVHTGGTTGMPKGVMLSNENINAGAKQCDLSGFCLNRGDRWLGIMPPFIAYGICNSLHLPLSIGMELIIIPKFDPNTYDKLLIKYKPTHIVGVPSHYQKVVDSKKVKNLDMSFILSPVVGGDGIKEEHEKEISSFLLSHGCGTNLIKGYGMTEICAAAAASAQMTYNKTGSVGIPFTHTTISVFDKETGKELTYNQEGEVCMKGPHVMLGYYNNDVATKEVLKKHEDGSIWLHSGDLGYIDEDGCLFIKGRLKRMIIRHDGFKVFPTQIENVLEEHEAVKDCCVVGHSDTVHSEGCLPVAFIVLENGVKESEGLTDELRSICERELPEYALPVEYNYIPSLPLTSIGKIDYRVLEKKAN</sequence>
<dbReference type="InterPro" id="IPR042099">
    <property type="entry name" value="ANL_N_sf"/>
</dbReference>
<dbReference type="InterPro" id="IPR000873">
    <property type="entry name" value="AMP-dep_synth/lig_dom"/>
</dbReference>
<dbReference type="EMBL" id="FOXO01000043">
    <property type="protein sequence ID" value="SFQ41302.1"/>
    <property type="molecule type" value="Genomic_DNA"/>
</dbReference>
<evidence type="ECO:0000313" key="3">
    <source>
        <dbReference type="EMBL" id="SFQ41302.1"/>
    </source>
</evidence>
<organism evidence="3 4">
    <name type="scientific">Butyrivibrio proteoclasticus</name>
    <dbReference type="NCBI Taxonomy" id="43305"/>
    <lineage>
        <taxon>Bacteria</taxon>
        <taxon>Bacillati</taxon>
        <taxon>Bacillota</taxon>
        <taxon>Clostridia</taxon>
        <taxon>Lachnospirales</taxon>
        <taxon>Lachnospiraceae</taxon>
        <taxon>Butyrivibrio</taxon>
    </lineage>
</organism>
<evidence type="ECO:0000313" key="4">
    <source>
        <dbReference type="Proteomes" id="UP000182624"/>
    </source>
</evidence>
<keyword evidence="4" id="KW-1185">Reference proteome</keyword>
<dbReference type="GO" id="GO:0004467">
    <property type="term" value="F:long-chain fatty acid-CoA ligase activity"/>
    <property type="evidence" value="ECO:0007669"/>
    <property type="project" value="TreeGrafter"/>
</dbReference>
<proteinExistence type="predicted"/>
<dbReference type="Gene3D" id="3.30.300.30">
    <property type="match status" value="1"/>
</dbReference>
<gene>
    <name evidence="3" type="ORF">SAMN04487928_14313</name>
</gene>